<feature type="domain" description="TTI1 C-terminal TPR" evidence="1">
    <location>
        <begin position="102"/>
        <end position="311"/>
    </location>
</feature>
<gene>
    <name evidence="2" type="ORF">Mgra_00001121</name>
</gene>
<dbReference type="Proteomes" id="UP000605970">
    <property type="component" value="Unassembled WGS sequence"/>
</dbReference>
<dbReference type="InterPro" id="IPR057567">
    <property type="entry name" value="TPR_TTI1_C"/>
</dbReference>
<keyword evidence="3" id="KW-1185">Reference proteome</keyword>
<dbReference type="PANTHER" id="PTHR18460:SF3">
    <property type="entry name" value="TELO2-INTERACTING PROTEIN 1 HOMOLOG"/>
    <property type="match status" value="1"/>
</dbReference>
<evidence type="ECO:0000259" key="1">
    <source>
        <dbReference type="Pfam" id="PF24181"/>
    </source>
</evidence>
<evidence type="ECO:0000313" key="2">
    <source>
        <dbReference type="EMBL" id="KAF7639445.1"/>
    </source>
</evidence>
<proteinExistence type="predicted"/>
<name>A0A8T0A232_9BILA</name>
<evidence type="ECO:0000313" key="3">
    <source>
        <dbReference type="Proteomes" id="UP000605970"/>
    </source>
</evidence>
<protein>
    <recommendedName>
        <fullName evidence="1">TTI1 C-terminal TPR domain-containing protein</fullName>
    </recommendedName>
</protein>
<dbReference type="Pfam" id="PF24181">
    <property type="entry name" value="TPR_TTI1_C"/>
    <property type="match status" value="1"/>
</dbReference>
<sequence>MIFDNGHLLMFKILIAAQDFPTNPRFPLVLSEMINKCSNPKLYYELKGALNELLFWLDFSDQKQTLLLLFALNNYCKALFDWFYPLIPSINPSTSYQEKEFLEDNAEENAIEDEGTEKNKKDSNYPLIQNLVTILNRTKHFISSQHLPVQLAVLDILKYSLKLVKNYENELLPMIHQNWRGLIQKFGREQEENANFQNVQLSNSEMLVAIKSTEIIVIMTEISKDFVYWKIVKEYLPRVCALLENLFKQTQTTKIITVSEDVVKYSATFKLQMALIESIPSIIENSGAFKQNDNLQKLKEILIIYSNCQDINLSNSSEQHSFLCIFLYSFLLESLNRISDIFFRICVGFVIVISAKHCILDANAFEEYSRRLRLRSFVWY</sequence>
<dbReference type="AlphaFoldDB" id="A0A8T0A232"/>
<comment type="caution">
    <text evidence="2">The sequence shown here is derived from an EMBL/GenBank/DDBJ whole genome shotgun (WGS) entry which is preliminary data.</text>
</comment>
<dbReference type="PANTHER" id="PTHR18460">
    <property type="entry name" value="TEL2 INTERACTING PROTEIN 1 TTI1 FAMILY MEMBER"/>
    <property type="match status" value="1"/>
</dbReference>
<dbReference type="OrthoDB" id="5865642at2759"/>
<dbReference type="EMBL" id="JABEBT010000005">
    <property type="protein sequence ID" value="KAF7639445.1"/>
    <property type="molecule type" value="Genomic_DNA"/>
</dbReference>
<accession>A0A8T0A232</accession>
<dbReference type="InterPro" id="IPR052587">
    <property type="entry name" value="TELO2-interacting_protein_1"/>
</dbReference>
<dbReference type="GO" id="GO:0005737">
    <property type="term" value="C:cytoplasm"/>
    <property type="evidence" value="ECO:0007669"/>
    <property type="project" value="TreeGrafter"/>
</dbReference>
<reference evidence="2" key="1">
    <citation type="journal article" date="2020" name="Ecol. Evol.">
        <title>Genome structure and content of the rice root-knot nematode (Meloidogyne graminicola).</title>
        <authorList>
            <person name="Phan N.T."/>
            <person name="Danchin E.G.J."/>
            <person name="Klopp C."/>
            <person name="Perfus-Barbeoch L."/>
            <person name="Kozlowski D.K."/>
            <person name="Koutsovoulos G.D."/>
            <person name="Lopez-Roques C."/>
            <person name="Bouchez O."/>
            <person name="Zahm M."/>
            <person name="Besnard G."/>
            <person name="Bellafiore S."/>
        </authorList>
    </citation>
    <scope>NUCLEOTIDE SEQUENCE</scope>
    <source>
        <strain evidence="2">VN-18</strain>
    </source>
</reference>
<organism evidence="2 3">
    <name type="scientific">Meloidogyne graminicola</name>
    <dbReference type="NCBI Taxonomy" id="189291"/>
    <lineage>
        <taxon>Eukaryota</taxon>
        <taxon>Metazoa</taxon>
        <taxon>Ecdysozoa</taxon>
        <taxon>Nematoda</taxon>
        <taxon>Chromadorea</taxon>
        <taxon>Rhabditida</taxon>
        <taxon>Tylenchina</taxon>
        <taxon>Tylenchomorpha</taxon>
        <taxon>Tylenchoidea</taxon>
        <taxon>Meloidogynidae</taxon>
        <taxon>Meloidogyninae</taxon>
        <taxon>Meloidogyne</taxon>
    </lineage>
</organism>